<evidence type="ECO:0000256" key="9">
    <source>
        <dbReference type="ARBA" id="ARBA00023136"/>
    </source>
</evidence>
<evidence type="ECO:0000313" key="13">
    <source>
        <dbReference type="EMBL" id="MBH9551913.1"/>
    </source>
</evidence>
<keyword evidence="9 10" id="KW-0472">Membrane</keyword>
<proteinExistence type="inferred from homology"/>
<evidence type="ECO:0000256" key="11">
    <source>
        <dbReference type="RuleBase" id="RU365097"/>
    </source>
</evidence>
<evidence type="ECO:0000256" key="5">
    <source>
        <dbReference type="ARBA" id="ARBA00022475"/>
    </source>
</evidence>
<feature type="transmembrane region" description="Helical" evidence="10">
    <location>
        <begin position="136"/>
        <end position="162"/>
    </location>
</feature>
<feature type="transmembrane region" description="Helical" evidence="10">
    <location>
        <begin position="6"/>
        <end position="27"/>
    </location>
</feature>
<dbReference type="GO" id="GO:0005886">
    <property type="term" value="C:plasma membrane"/>
    <property type="evidence" value="ECO:0007669"/>
    <property type="project" value="UniProtKB-SubCell"/>
</dbReference>
<keyword evidence="4 10" id="KW-0813">Transport</keyword>
<feature type="transmembrane region" description="Helical" evidence="10">
    <location>
        <begin position="47"/>
        <end position="68"/>
    </location>
</feature>
<feature type="domain" description="ABC transmembrane type-1" evidence="12">
    <location>
        <begin position="6"/>
        <end position="207"/>
    </location>
</feature>
<evidence type="ECO:0000256" key="10">
    <source>
        <dbReference type="RuleBase" id="RU363032"/>
    </source>
</evidence>
<dbReference type="RefSeq" id="WP_198099502.1">
    <property type="nucleotide sequence ID" value="NZ_JAEDAL010000001.1"/>
</dbReference>
<feature type="transmembrane region" description="Helical" evidence="10">
    <location>
        <begin position="80"/>
        <end position="101"/>
    </location>
</feature>
<evidence type="ECO:0000256" key="3">
    <source>
        <dbReference type="ARBA" id="ARBA00007069"/>
    </source>
</evidence>
<evidence type="ECO:0000313" key="14">
    <source>
        <dbReference type="Proteomes" id="UP000620139"/>
    </source>
</evidence>
<dbReference type="AlphaFoldDB" id="A0A931N9Z5"/>
<protein>
    <recommendedName>
        <fullName evidence="11">Molybdenum transport system permease</fullName>
    </recommendedName>
</protein>
<dbReference type="SUPFAM" id="SSF161098">
    <property type="entry name" value="MetI-like"/>
    <property type="match status" value="1"/>
</dbReference>
<dbReference type="PANTHER" id="PTHR30183">
    <property type="entry name" value="MOLYBDENUM TRANSPORT SYSTEM PERMEASE PROTEIN MODB"/>
    <property type="match status" value="1"/>
</dbReference>
<keyword evidence="5" id="KW-1003">Cell membrane</keyword>
<dbReference type="PANTHER" id="PTHR30183:SF8">
    <property type="entry name" value="MOLYBDENUM TRANSPORT SYSTEM PERMEASE"/>
    <property type="match status" value="1"/>
</dbReference>
<evidence type="ECO:0000256" key="7">
    <source>
        <dbReference type="ARBA" id="ARBA00022692"/>
    </source>
</evidence>
<feature type="transmembrane region" description="Helical" evidence="10">
    <location>
        <begin position="188"/>
        <end position="210"/>
    </location>
</feature>
<keyword evidence="7 10" id="KW-0812">Transmembrane</keyword>
<evidence type="ECO:0000256" key="2">
    <source>
        <dbReference type="ARBA" id="ARBA00004651"/>
    </source>
</evidence>
<comment type="function">
    <text evidence="1 11">Part of the binding-protein-dependent transport system for molybdenum; probably responsible for the translocation of the substrate across the membrane.</text>
</comment>
<evidence type="ECO:0000256" key="1">
    <source>
        <dbReference type="ARBA" id="ARBA00002949"/>
    </source>
</evidence>
<dbReference type="InterPro" id="IPR011867">
    <property type="entry name" value="ModB_ABC"/>
</dbReference>
<dbReference type="Pfam" id="PF00528">
    <property type="entry name" value="BPD_transp_1"/>
    <property type="match status" value="1"/>
</dbReference>
<dbReference type="InterPro" id="IPR035906">
    <property type="entry name" value="MetI-like_sf"/>
</dbReference>
<dbReference type="Proteomes" id="UP000620139">
    <property type="component" value="Unassembled WGS sequence"/>
</dbReference>
<keyword evidence="14" id="KW-1185">Reference proteome</keyword>
<comment type="caution">
    <text evidence="13">The sequence shown here is derived from an EMBL/GenBank/DDBJ whole genome shotgun (WGS) entry which is preliminary data.</text>
</comment>
<accession>A0A931N9Z5</accession>
<dbReference type="CDD" id="cd06261">
    <property type="entry name" value="TM_PBP2"/>
    <property type="match status" value="1"/>
</dbReference>
<keyword evidence="11" id="KW-0997">Cell inner membrane</keyword>
<name>A0A931N9Z5_9BURK</name>
<comment type="similarity">
    <text evidence="3 11">Belongs to the binding-protein-dependent transport system permease family. CysTW subfamily.</text>
</comment>
<gene>
    <name evidence="13" type="primary">modB</name>
    <name evidence="13" type="ORF">I7X43_03530</name>
</gene>
<dbReference type="EMBL" id="JAEDAL010000001">
    <property type="protein sequence ID" value="MBH9551913.1"/>
    <property type="molecule type" value="Genomic_DNA"/>
</dbReference>
<evidence type="ECO:0000256" key="4">
    <source>
        <dbReference type="ARBA" id="ARBA00022448"/>
    </source>
</evidence>
<dbReference type="NCBIfam" id="TIGR02141">
    <property type="entry name" value="modB_ABC"/>
    <property type="match status" value="1"/>
</dbReference>
<dbReference type="GO" id="GO:0015098">
    <property type="term" value="F:molybdate ion transmembrane transporter activity"/>
    <property type="evidence" value="ECO:0007669"/>
    <property type="project" value="UniProtKB-UniRule"/>
</dbReference>
<evidence type="ECO:0000259" key="12">
    <source>
        <dbReference type="PROSITE" id="PS50928"/>
    </source>
</evidence>
<keyword evidence="8 10" id="KW-1133">Transmembrane helix</keyword>
<organism evidence="13 14">
    <name type="scientific">Inhella gelatinilytica</name>
    <dbReference type="NCBI Taxonomy" id="2795030"/>
    <lineage>
        <taxon>Bacteria</taxon>
        <taxon>Pseudomonadati</taxon>
        <taxon>Pseudomonadota</taxon>
        <taxon>Betaproteobacteria</taxon>
        <taxon>Burkholderiales</taxon>
        <taxon>Sphaerotilaceae</taxon>
        <taxon>Inhella</taxon>
    </lineage>
</organism>
<reference evidence="13" key="1">
    <citation type="submission" date="2020-12" db="EMBL/GenBank/DDBJ databases">
        <title>The genome sequence of Inhella sp. 4Y17.</title>
        <authorList>
            <person name="Liu Y."/>
        </authorList>
    </citation>
    <scope>NUCLEOTIDE SEQUENCE</scope>
    <source>
        <strain evidence="13">4Y10</strain>
    </source>
</reference>
<evidence type="ECO:0000256" key="6">
    <source>
        <dbReference type="ARBA" id="ARBA00022505"/>
    </source>
</evidence>
<evidence type="ECO:0000256" key="8">
    <source>
        <dbReference type="ARBA" id="ARBA00022989"/>
    </source>
</evidence>
<dbReference type="Gene3D" id="1.10.3720.10">
    <property type="entry name" value="MetI-like"/>
    <property type="match status" value="1"/>
</dbReference>
<keyword evidence="6 11" id="KW-0500">Molybdenum</keyword>
<dbReference type="PROSITE" id="PS50928">
    <property type="entry name" value="ABC_TM1"/>
    <property type="match status" value="1"/>
</dbReference>
<dbReference type="InterPro" id="IPR000515">
    <property type="entry name" value="MetI-like"/>
</dbReference>
<sequence length="217" mass="23474">MDWGALKLSLLLALACVAVLLPTGLLLMRRLAASRHRSKPWLEAAMALPLVLPPTVLGFYLLVAFGALQPTWTAWFGHGLAFSFEGLLVASVLANIPFAWLPLQRAFEAIPTELVDAARTCGLSPWQRLWRLELPLAWPGVASSAVMTFAHTLGEFGVVLMVGGNLPGETRTLSIALYDRVQAFDLQAAGQMAALLLLLALATGVLSAWLNRRRAHA</sequence>
<comment type="subcellular location">
    <subcellularLocation>
        <location evidence="11">Cell inner membrane</location>
        <topology evidence="11">Multi-pass membrane protein</topology>
    </subcellularLocation>
    <subcellularLocation>
        <location evidence="2 10">Cell membrane</location>
        <topology evidence="2 10">Multi-pass membrane protein</topology>
    </subcellularLocation>
</comment>